<dbReference type="Gene3D" id="2.60.40.10">
    <property type="entry name" value="Immunoglobulins"/>
    <property type="match status" value="2"/>
</dbReference>
<name>A0A0E1NXY2_YERPA</name>
<dbReference type="EMBL" id="CP000308">
    <property type="protein sequence ID" value="ABG12107.1"/>
    <property type="molecule type" value="Genomic_DNA"/>
</dbReference>
<feature type="domain" description="Pili assembly chaperone C-terminal" evidence="8">
    <location>
        <begin position="207"/>
        <end position="265"/>
    </location>
</feature>
<dbReference type="SUPFAM" id="SSF49354">
    <property type="entry name" value="PapD-like"/>
    <property type="match status" value="1"/>
</dbReference>
<evidence type="ECO:0000256" key="3">
    <source>
        <dbReference type="ARBA" id="ARBA00022729"/>
    </source>
</evidence>
<evidence type="ECO:0000256" key="1">
    <source>
        <dbReference type="ARBA" id="ARBA00004418"/>
    </source>
</evidence>
<keyword evidence="4" id="KW-0574">Periplasm</keyword>
<comment type="subcellular location">
    <subcellularLocation>
        <location evidence="1 6">Periplasm</location>
    </subcellularLocation>
</comment>
<dbReference type="Pfam" id="PF02753">
    <property type="entry name" value="PapD_C"/>
    <property type="match status" value="1"/>
</dbReference>
<evidence type="ECO:0000313" key="9">
    <source>
        <dbReference type="EMBL" id="ABG12107.1"/>
    </source>
</evidence>
<dbReference type="PATRIC" id="fig|360102.15.peg.3130"/>
<organism evidence="9 10">
    <name type="scientific">Yersinia pestis bv. Antiqua (strain Antiqua)</name>
    <dbReference type="NCBI Taxonomy" id="360102"/>
    <lineage>
        <taxon>Bacteria</taxon>
        <taxon>Pseudomonadati</taxon>
        <taxon>Pseudomonadota</taxon>
        <taxon>Gammaproteobacteria</taxon>
        <taxon>Enterobacterales</taxon>
        <taxon>Yersiniaceae</taxon>
        <taxon>Yersinia</taxon>
    </lineage>
</organism>
<dbReference type="InterPro" id="IPR050643">
    <property type="entry name" value="Periplasmic_pilus_chap"/>
</dbReference>
<evidence type="ECO:0000256" key="4">
    <source>
        <dbReference type="ARBA" id="ARBA00022764"/>
    </source>
</evidence>
<feature type="domain" description="Pili assembly chaperone N-terminal" evidence="7">
    <location>
        <begin position="58"/>
        <end position="181"/>
    </location>
</feature>
<dbReference type="Proteomes" id="UP000001971">
    <property type="component" value="Chromosome"/>
</dbReference>
<evidence type="ECO:0000256" key="2">
    <source>
        <dbReference type="ARBA" id="ARBA00007399"/>
    </source>
</evidence>
<evidence type="ECO:0000259" key="7">
    <source>
        <dbReference type="Pfam" id="PF00345"/>
    </source>
</evidence>
<dbReference type="KEGG" id="ypa:YPA_0138"/>
<evidence type="ECO:0000313" key="10">
    <source>
        <dbReference type="Proteomes" id="UP000001971"/>
    </source>
</evidence>
<dbReference type="InterPro" id="IPR016148">
    <property type="entry name" value="Pili_assmbl_chaperone_C"/>
</dbReference>
<reference evidence="9 10" key="1">
    <citation type="journal article" date="2006" name="J. Bacteriol.">
        <title>Complete genome sequence of Yersinia pestis strains Antiqua and Nepal516: evidence of gene reduction in an emerging pathogen.</title>
        <authorList>
            <person name="Chain P.S."/>
            <person name="Hu P."/>
            <person name="Malfatti S.A."/>
            <person name="Radnedge L."/>
            <person name="Larimer F."/>
            <person name="Vergez L.M."/>
            <person name="Worsham P."/>
            <person name="Chu M.C."/>
            <person name="Andersen G.L."/>
        </authorList>
    </citation>
    <scope>NUCLEOTIDE SEQUENCE [LARGE SCALE GENOMIC DNA]</scope>
    <source>
        <strain evidence="9 10">Antiqua</strain>
    </source>
</reference>
<gene>
    <name evidence="9" type="ordered locus">YPA_0138</name>
</gene>
<accession>A0A0E1NXY2</accession>
<keyword evidence="5 6" id="KW-0143">Chaperone</keyword>
<dbReference type="PANTHER" id="PTHR30251">
    <property type="entry name" value="PILUS ASSEMBLY CHAPERONE"/>
    <property type="match status" value="1"/>
</dbReference>
<dbReference type="GO" id="GO:0071555">
    <property type="term" value="P:cell wall organization"/>
    <property type="evidence" value="ECO:0007669"/>
    <property type="project" value="InterPro"/>
</dbReference>
<keyword evidence="3" id="KW-0732">Signal</keyword>
<dbReference type="PROSITE" id="PS00635">
    <property type="entry name" value="PILI_CHAPERONE"/>
    <property type="match status" value="1"/>
</dbReference>
<proteinExistence type="inferred from homology"/>
<dbReference type="InterPro" id="IPR016147">
    <property type="entry name" value="Pili_assmbl_chaperone_N"/>
</dbReference>
<dbReference type="PANTHER" id="PTHR30251:SF7">
    <property type="entry name" value="FIMBRIAE CHAPARONE"/>
    <property type="match status" value="1"/>
</dbReference>
<dbReference type="InterPro" id="IPR013783">
    <property type="entry name" value="Ig-like_fold"/>
</dbReference>
<dbReference type="Pfam" id="PF00345">
    <property type="entry name" value="PapD_N"/>
    <property type="match status" value="1"/>
</dbReference>
<dbReference type="InterPro" id="IPR001829">
    <property type="entry name" value="Pili_assmbl_chaperone_bac"/>
</dbReference>
<dbReference type="SUPFAM" id="SSF49584">
    <property type="entry name" value="Periplasmic chaperone C-domain"/>
    <property type="match status" value="1"/>
</dbReference>
<dbReference type="GO" id="GO:0030288">
    <property type="term" value="C:outer membrane-bounded periplasmic space"/>
    <property type="evidence" value="ECO:0007669"/>
    <property type="project" value="InterPro"/>
</dbReference>
<dbReference type="InterPro" id="IPR008962">
    <property type="entry name" value="PapD-like_sf"/>
</dbReference>
<dbReference type="PRINTS" id="PR00969">
    <property type="entry name" value="CHAPERONPILI"/>
</dbReference>
<comment type="similarity">
    <text evidence="2 6">Belongs to the periplasmic pilus chaperone family.</text>
</comment>
<dbReference type="InterPro" id="IPR036316">
    <property type="entry name" value="Pili_assmbl_chap_C_dom_sf"/>
</dbReference>
<evidence type="ECO:0000256" key="6">
    <source>
        <dbReference type="RuleBase" id="RU003918"/>
    </source>
</evidence>
<protein>
    <submittedName>
        <fullName evidence="9">Putative chaperone protein</fullName>
    </submittedName>
</protein>
<dbReference type="AlphaFoldDB" id="A0A0E1NXY2"/>
<evidence type="ECO:0000259" key="8">
    <source>
        <dbReference type="Pfam" id="PF02753"/>
    </source>
</evidence>
<dbReference type="HOGENOM" id="CLU_070768_0_0_6"/>
<evidence type="ECO:0000256" key="5">
    <source>
        <dbReference type="ARBA" id="ARBA00023186"/>
    </source>
</evidence>
<sequence precursor="true">MHMRKWLSVSNNIMLSRINRRLRGLLLLMTTCRVLTLPALTIGVLIMSALATSAVASVIAERTRIVFSEGSTEESLQLVNSNSYPVAVQVWVDDGNLMATPDKAVSPILVLPPVFRLQPQAQRSLRLILSGGSKLPADRESAFWLNIYEIPPKATPKSGDESFVTLALRMQYKVFYRPKNLPAPGDILGKALTFSLERNGDSALIKVNNPTPYYASFAALTIGSAEGPPEMVAPFSQLDFPLNRAPISDNKTVNFDLIDDLGNRNSFSHELK</sequence>
<dbReference type="InterPro" id="IPR018046">
    <property type="entry name" value="Pili_assmbl_chaperone_CS"/>
</dbReference>